<keyword evidence="4" id="KW-1185">Reference proteome</keyword>
<dbReference type="PROSITE" id="PS50011">
    <property type="entry name" value="PROTEIN_KINASE_DOM"/>
    <property type="match status" value="1"/>
</dbReference>
<dbReference type="Gene3D" id="2.130.10.10">
    <property type="entry name" value="YVTN repeat-like/Quinoprotein amine dehydrogenase"/>
    <property type="match status" value="3"/>
</dbReference>
<dbReference type="Pfam" id="PF00069">
    <property type="entry name" value="Pkinase"/>
    <property type="match status" value="1"/>
</dbReference>
<dbReference type="InterPro" id="IPR001680">
    <property type="entry name" value="WD40_rpt"/>
</dbReference>
<reference evidence="3 4" key="1">
    <citation type="submission" date="2020-08" db="EMBL/GenBank/DDBJ databases">
        <title>Genomic Encyclopedia of Type Strains, Phase IV (KMG-IV): sequencing the most valuable type-strain genomes for metagenomic binning, comparative biology and taxonomic classification.</title>
        <authorList>
            <person name="Goeker M."/>
        </authorList>
    </citation>
    <scope>NUCLEOTIDE SEQUENCE [LARGE SCALE GENOMIC DNA]</scope>
    <source>
        <strain evidence="3 4">DSM 44197</strain>
    </source>
</reference>
<organism evidence="3 4">
    <name type="scientific">Actinomadura namibiensis</name>
    <dbReference type="NCBI Taxonomy" id="182080"/>
    <lineage>
        <taxon>Bacteria</taxon>
        <taxon>Bacillati</taxon>
        <taxon>Actinomycetota</taxon>
        <taxon>Actinomycetes</taxon>
        <taxon>Streptosporangiales</taxon>
        <taxon>Thermomonosporaceae</taxon>
        <taxon>Actinomadura</taxon>
    </lineage>
</organism>
<dbReference type="Pfam" id="PF00400">
    <property type="entry name" value="WD40"/>
    <property type="match status" value="1"/>
</dbReference>
<feature type="repeat" description="WD" evidence="1">
    <location>
        <begin position="1120"/>
        <end position="1161"/>
    </location>
</feature>
<dbReference type="GO" id="GO:0005524">
    <property type="term" value="F:ATP binding"/>
    <property type="evidence" value="ECO:0007669"/>
    <property type="project" value="InterPro"/>
</dbReference>
<dbReference type="Pfam" id="PF20703">
    <property type="entry name" value="nSTAND1"/>
    <property type="match status" value="1"/>
</dbReference>
<dbReference type="SMART" id="SM00220">
    <property type="entry name" value="S_TKc"/>
    <property type="match status" value="1"/>
</dbReference>
<dbReference type="PROSITE" id="PS50082">
    <property type="entry name" value="WD_REPEATS_2"/>
    <property type="match status" value="2"/>
</dbReference>
<feature type="domain" description="Protein kinase" evidence="2">
    <location>
        <begin position="17"/>
        <end position="262"/>
    </location>
</feature>
<accession>A0A7W3QM53</accession>
<comment type="caution">
    <text evidence="3">The sequence shown here is derived from an EMBL/GenBank/DDBJ whole genome shotgun (WGS) entry which is preliminary data.</text>
</comment>
<dbReference type="InterPro" id="IPR015943">
    <property type="entry name" value="WD40/YVTN_repeat-like_dom_sf"/>
</dbReference>
<dbReference type="GO" id="GO:0004672">
    <property type="term" value="F:protein kinase activity"/>
    <property type="evidence" value="ECO:0007669"/>
    <property type="project" value="InterPro"/>
</dbReference>
<dbReference type="SMART" id="SM00320">
    <property type="entry name" value="WD40"/>
    <property type="match status" value="4"/>
</dbReference>
<keyword evidence="1" id="KW-0853">WD repeat</keyword>
<proteinExistence type="predicted"/>
<dbReference type="InterPro" id="IPR011047">
    <property type="entry name" value="Quinoprotein_ADH-like_sf"/>
</dbReference>
<dbReference type="InterPro" id="IPR011009">
    <property type="entry name" value="Kinase-like_dom_sf"/>
</dbReference>
<dbReference type="PANTHER" id="PTHR19879:SF9">
    <property type="entry name" value="TRANSCRIPTION INITIATION FACTOR TFIID SUBUNIT 5"/>
    <property type="match status" value="1"/>
</dbReference>
<dbReference type="InterPro" id="IPR000719">
    <property type="entry name" value="Prot_kinase_dom"/>
</dbReference>
<dbReference type="SUPFAM" id="SSF56112">
    <property type="entry name" value="Protein kinase-like (PK-like)"/>
    <property type="match status" value="1"/>
</dbReference>
<dbReference type="AlphaFoldDB" id="A0A7W3QM53"/>
<gene>
    <name evidence="3" type="ORF">HNR61_003839</name>
</gene>
<name>A0A7W3QM53_ACTNM</name>
<dbReference type="PANTHER" id="PTHR19879">
    <property type="entry name" value="TRANSCRIPTION INITIATION FACTOR TFIID"/>
    <property type="match status" value="1"/>
</dbReference>
<evidence type="ECO:0000259" key="2">
    <source>
        <dbReference type="PROSITE" id="PS50011"/>
    </source>
</evidence>
<evidence type="ECO:0000313" key="3">
    <source>
        <dbReference type="EMBL" id="MBA8952199.1"/>
    </source>
</evidence>
<feature type="repeat" description="WD" evidence="1">
    <location>
        <begin position="1077"/>
        <end position="1109"/>
    </location>
</feature>
<dbReference type="EMBL" id="JACJIA010000004">
    <property type="protein sequence ID" value="MBA8952199.1"/>
    <property type="molecule type" value="Genomic_DNA"/>
</dbReference>
<protein>
    <submittedName>
        <fullName evidence="3">WD40 repeat protein</fullName>
    </submittedName>
</protein>
<dbReference type="SUPFAM" id="SSF82171">
    <property type="entry name" value="DPP6 N-terminal domain-like"/>
    <property type="match status" value="1"/>
</dbReference>
<dbReference type="RefSeq" id="WP_182844454.1">
    <property type="nucleotide sequence ID" value="NZ_BAAALP010000018.1"/>
</dbReference>
<dbReference type="PROSITE" id="PS50294">
    <property type="entry name" value="WD_REPEATS_REGION"/>
    <property type="match status" value="1"/>
</dbReference>
<dbReference type="Gene3D" id="1.10.510.10">
    <property type="entry name" value="Transferase(Phosphotransferase) domain 1"/>
    <property type="match status" value="1"/>
</dbReference>
<dbReference type="CDD" id="cd14014">
    <property type="entry name" value="STKc_PknB_like"/>
    <property type="match status" value="1"/>
</dbReference>
<dbReference type="Proteomes" id="UP000572680">
    <property type="component" value="Unassembled WGS sequence"/>
</dbReference>
<evidence type="ECO:0000256" key="1">
    <source>
        <dbReference type="PROSITE-ProRule" id="PRU00221"/>
    </source>
</evidence>
<dbReference type="PROSITE" id="PS00108">
    <property type="entry name" value="PROTEIN_KINASE_ST"/>
    <property type="match status" value="1"/>
</dbReference>
<dbReference type="SUPFAM" id="SSF50998">
    <property type="entry name" value="Quinoprotein alcohol dehydrogenase-like"/>
    <property type="match status" value="1"/>
</dbReference>
<dbReference type="InterPro" id="IPR049052">
    <property type="entry name" value="nSTAND1"/>
</dbReference>
<sequence length="1192" mass="127413">MPPVPPAPGEPTRLGDYWLAGKIGSGGQGVVYEGYGPDGARVAVKALHGDYSAAHRVLLAREVDAVRRVSQFCTARVLAVDLEHDPPYIVSEYVAGPTLQQAVETGGPYGPDELYRLAVGIATALTTIHRAGVVHRDLKPANVLLGPDGPRVIDFGVARHDDMSQSTTGVKGTPRYMAPEVFRGQGAGPAVDVWAWGATVLFAASGRPPFGGDMLAVLVGAVLDTEPDLSVLPDRLRPVVAAALAKDPGRRPGSSEVLLDLLGGPGGDLLEQGVRAAAAVRAPDASASAPTLGERAEEVFRRLPPAAQQAAPQVLLRMVAEGEEVVRPARYEESDDGRTPKETTDAVMRAFTRAGLLTWDGRQLMITTPALLRAWPRLREWADAERPGLAVHRELVDGVRLWDAHGRKAGDLFQGTRLDRALGWAVSGRRHLAISRAEQEFLDAGRTAARRRSTARTAVSGVLAVLLVVAVGAVVLVVQRGQTVARQRDEAEARRMAATAMATRRHDPRLARRLAVAAASLADTAETRETLVALRHQWESDVFGPPDAGAQALRQPSPDGRLLVVLDTAPGTGGTARIWEVDSRRELRRFAVPGPKAVDLVVTNDARTLVTWMSDGTVRVWDTATGGQRGALPFGKGPNAIPDGIDLNPSGNLLLARRKGRSTAWDLRTLKEVPLPWKNPKNDTVLLTAAADDRTVAGVTMNFGDRVRVRRLASAAGPAADIAVPKLNARLRKRWVGETRLSPDGSLLAVAHAPQGGSKSELLLWDLRTDQQYTVLASGDSTSTLAFTQDGRFVAQNRTMWRVARGILPRGVPPVLRYAPGVVCGLPRFVDNRILRCLEHSTGQLSSLDVGTYTSARNVRDAGGLLSETSMAADGSVVAFRSNGTVRFWDLRHGKPLSGGFRLSSDYEHSSDGTGLAISGDGARLAIRKNPRTITITDARRFAQLGTVTLPQPNGAARGMAFTPDGRGMAIVVRDGAAYQLQFWDMTTFRQIRSVPVADGGYGRLLFRADGKALLFNGQTGLVEYPSGRVRATGDAVVLRSPAALSPDGRTLIGLGGIQKEVVPVDGTTLRPKNLIMRGHRGYVQAAAFSPDGGLLATGDRGGEVRLWEAGPGRSYALSLTGHQNPIRALAFSAGGRTLESLADDGTVISYDIAPARATAALCRTTGGGLTRQEWKRHLPVLDHRPTCPTDR</sequence>
<evidence type="ECO:0000313" key="4">
    <source>
        <dbReference type="Proteomes" id="UP000572680"/>
    </source>
</evidence>
<dbReference type="InterPro" id="IPR008271">
    <property type="entry name" value="Ser/Thr_kinase_AS"/>
</dbReference>